<evidence type="ECO:0000313" key="2">
    <source>
        <dbReference type="EMBL" id="ALJ58434.1"/>
    </source>
</evidence>
<name>A0A0P0FW85_9BACE</name>
<gene>
    <name evidence="2" type="ORF">BcellWH2_01172</name>
</gene>
<feature type="signal peptide" evidence="1">
    <location>
        <begin position="1"/>
        <end position="24"/>
    </location>
</feature>
<evidence type="ECO:0000313" key="3">
    <source>
        <dbReference type="Proteomes" id="UP000061809"/>
    </source>
</evidence>
<reference evidence="2 3" key="1">
    <citation type="journal article" date="2015" name="Science">
        <title>Genetic determinants of in vivo fitness and diet responsiveness in multiple human gut Bacteroides.</title>
        <authorList>
            <person name="Wu M."/>
            <person name="McNulty N.P."/>
            <person name="Rodionov D.A."/>
            <person name="Khoroshkin M.S."/>
            <person name="Griffin N.W."/>
            <person name="Cheng J."/>
            <person name="Latreille P."/>
            <person name="Kerstetter R.A."/>
            <person name="Terrapon N."/>
            <person name="Henrissat B."/>
            <person name="Osterman A.L."/>
            <person name="Gordon J.I."/>
        </authorList>
    </citation>
    <scope>NUCLEOTIDE SEQUENCE [LARGE SCALE GENOMIC DNA]</scope>
    <source>
        <strain evidence="2 3">WH2</strain>
    </source>
</reference>
<dbReference type="NCBIfam" id="TIGR04183">
    <property type="entry name" value="Por_Secre_tail"/>
    <property type="match status" value="1"/>
</dbReference>
<dbReference type="InterPro" id="IPR012334">
    <property type="entry name" value="Pectin_lyas_fold"/>
</dbReference>
<evidence type="ECO:0000256" key="1">
    <source>
        <dbReference type="SAM" id="SignalP"/>
    </source>
</evidence>
<accession>A0A0P0FW85</accession>
<dbReference type="Proteomes" id="UP000061809">
    <property type="component" value="Chromosome"/>
</dbReference>
<protein>
    <recommendedName>
        <fullName evidence="4">T9SS type A sorting domain-containing protein</fullName>
    </recommendedName>
</protein>
<sequence length="623" mass="69739">MKKAHLISLFIGFSGFLGSNLLMAQESWQSQLVTQDKTGNLTYQKDKDGFVIPDFSQAGYKNGKDIPVINLPERTIVISPLEDKEADNTQHVQKAINEVGQYELNADGIRGVVLLKAGRYNIDGTLNLTYDGVILRGEGNCFSENDSTVLYGRNASEKAKRLILMGNSSAHNWGNGKGNNQVNITTRKVMPGDYSFQVTDASAYQIGDLICIKYPTTTEWLEAVWYGGNTKRNTDESMKWKIKDIDISYHRYVTNVEENTIEVDAPVFYTLDQQYAQAYIYKIENPGTVRHNVGIENLHISLERSPENSTANVDQNCIYMSSLENSWVKGVSMSGFVHAGIKTTSTTRSTIEDCYAIDPSGLCTGGTYYNFENYHRSQLILLKNCYARNGRHHYISNGCATTSGIVVLNFRSELSLAQAEGHRLWSQGILFDNWKELGTIKSNAGKIGMYLRDNMGSGHGWGGTNSVFWNCDVQGGAIYLDKVPTGQNYAIGCTAKTIRRYRNTMSEYMDGYIEGQNRKNLQPASLYEAQREARGISTGLMPEVNRENTPHIIVEINRVRVKSQKDALISIYTTNGSMVQTLKSSTNNWVESVPLNDDFYIVRVEEAGRKAYSQKVLIRTTGK</sequence>
<dbReference type="PATRIC" id="fig|246787.4.peg.1210"/>
<feature type="chain" id="PRO_5006046772" description="T9SS type A sorting domain-containing protein" evidence="1">
    <location>
        <begin position="25"/>
        <end position="623"/>
    </location>
</feature>
<evidence type="ECO:0008006" key="4">
    <source>
        <dbReference type="Google" id="ProtNLM"/>
    </source>
</evidence>
<dbReference type="RefSeq" id="WP_029428384.1">
    <property type="nucleotide sequence ID" value="NZ_CP012801.1"/>
</dbReference>
<dbReference type="KEGG" id="bcel:BcellWH2_01172"/>
<dbReference type="AlphaFoldDB" id="A0A0P0FW85"/>
<dbReference type="SUPFAM" id="SSF51126">
    <property type="entry name" value="Pectin lyase-like"/>
    <property type="match status" value="1"/>
</dbReference>
<dbReference type="InterPro" id="IPR011050">
    <property type="entry name" value="Pectin_lyase_fold/virulence"/>
</dbReference>
<dbReference type="InterPro" id="IPR026444">
    <property type="entry name" value="Secre_tail"/>
</dbReference>
<dbReference type="Gene3D" id="2.160.20.10">
    <property type="entry name" value="Single-stranded right-handed beta-helix, Pectin lyase-like"/>
    <property type="match status" value="1"/>
</dbReference>
<dbReference type="EMBL" id="CP012801">
    <property type="protein sequence ID" value="ALJ58434.1"/>
    <property type="molecule type" value="Genomic_DNA"/>
</dbReference>
<keyword evidence="1" id="KW-0732">Signal</keyword>
<proteinExistence type="predicted"/>
<organism evidence="2 3">
    <name type="scientific">Bacteroides cellulosilyticus</name>
    <dbReference type="NCBI Taxonomy" id="246787"/>
    <lineage>
        <taxon>Bacteria</taxon>
        <taxon>Pseudomonadati</taxon>
        <taxon>Bacteroidota</taxon>
        <taxon>Bacteroidia</taxon>
        <taxon>Bacteroidales</taxon>
        <taxon>Bacteroidaceae</taxon>
        <taxon>Bacteroides</taxon>
    </lineage>
</organism>